<proteinExistence type="predicted"/>
<organism evidence="6 7">
    <name type="scientific">Sphaerobolus stellatus (strain SS14)</name>
    <dbReference type="NCBI Taxonomy" id="990650"/>
    <lineage>
        <taxon>Eukaryota</taxon>
        <taxon>Fungi</taxon>
        <taxon>Dikarya</taxon>
        <taxon>Basidiomycota</taxon>
        <taxon>Agaricomycotina</taxon>
        <taxon>Agaricomycetes</taxon>
        <taxon>Phallomycetidae</taxon>
        <taxon>Geastrales</taxon>
        <taxon>Sphaerobolaceae</taxon>
        <taxon>Sphaerobolus</taxon>
    </lineage>
</organism>
<dbReference type="Pfam" id="PF00076">
    <property type="entry name" value="RRM_1"/>
    <property type="match status" value="1"/>
</dbReference>
<keyword evidence="3" id="KW-0694">RNA-binding</keyword>
<dbReference type="InterPro" id="IPR003954">
    <property type="entry name" value="RRM_euk-type"/>
</dbReference>
<evidence type="ECO:0000256" key="4">
    <source>
        <dbReference type="SAM" id="MobiDB-lite"/>
    </source>
</evidence>
<name>A0A0C9UJ25_SPHS4</name>
<keyword evidence="7" id="KW-1185">Reference proteome</keyword>
<evidence type="ECO:0000256" key="2">
    <source>
        <dbReference type="ARBA" id="ARBA00030780"/>
    </source>
</evidence>
<accession>A0A0C9UJ25</accession>
<feature type="compositionally biased region" description="Low complexity" evidence="4">
    <location>
        <begin position="177"/>
        <end position="189"/>
    </location>
</feature>
<dbReference type="PROSITE" id="PS50102">
    <property type="entry name" value="RRM"/>
    <property type="match status" value="1"/>
</dbReference>
<feature type="region of interest" description="Disordered" evidence="4">
    <location>
        <begin position="120"/>
        <end position="157"/>
    </location>
</feature>
<dbReference type="InterPro" id="IPR039157">
    <property type="entry name" value="RBM18_RRM"/>
</dbReference>
<dbReference type="SUPFAM" id="SSF54928">
    <property type="entry name" value="RNA-binding domain, RBD"/>
    <property type="match status" value="1"/>
</dbReference>
<dbReference type="HOGENOM" id="CLU_066926_0_0_1"/>
<sequence>MSESPAATSSTYISYPSASEQSEYVAGPPSTSSVAPTLLKDRLYVGNLHPTIDEYTLLQIFSKYGKVAKLDFLFHKTGPAKGKPRGYAFIEYSSSEDALKAQAALHDKLLRGRKLVITFAHQAPQTDPSRPSRRPGTDTSRPTTLSLLKGHNKPERTGDKIAALEAKLRQLEQKPDSSTSVTVLPSSLPAKPLMTTMPTISSDAPQRKSGVSSSSTTISGLHLRPGGASSSSSGSLLSKATSSPSTPTTTGLSLSKSSSSSAPSSSLNPKVTKSHPPKASHRQKLSSLGVVIKK</sequence>
<evidence type="ECO:0000256" key="3">
    <source>
        <dbReference type="PROSITE-ProRule" id="PRU00176"/>
    </source>
</evidence>
<feature type="compositionally biased region" description="Basic residues" evidence="4">
    <location>
        <begin position="272"/>
        <end position="284"/>
    </location>
</feature>
<protein>
    <recommendedName>
        <fullName evidence="1">Probable RNA-binding protein 18</fullName>
    </recommendedName>
    <alternativeName>
        <fullName evidence="2">RNA-binding motif protein 18</fullName>
    </alternativeName>
</protein>
<dbReference type="CDD" id="cd12355">
    <property type="entry name" value="RRM_RBM18"/>
    <property type="match status" value="1"/>
</dbReference>
<feature type="compositionally biased region" description="Polar residues" evidence="4">
    <location>
        <begin position="137"/>
        <end position="146"/>
    </location>
</feature>
<feature type="compositionally biased region" description="Low complexity" evidence="4">
    <location>
        <begin position="209"/>
        <end position="267"/>
    </location>
</feature>
<dbReference type="GO" id="GO:0003723">
    <property type="term" value="F:RNA binding"/>
    <property type="evidence" value="ECO:0007669"/>
    <property type="project" value="UniProtKB-UniRule"/>
</dbReference>
<dbReference type="Gene3D" id="3.30.70.330">
    <property type="match status" value="1"/>
</dbReference>
<dbReference type="InterPro" id="IPR050441">
    <property type="entry name" value="RBM"/>
</dbReference>
<dbReference type="SMART" id="SM00361">
    <property type="entry name" value="RRM_1"/>
    <property type="match status" value="1"/>
</dbReference>
<dbReference type="InterPro" id="IPR035979">
    <property type="entry name" value="RBD_domain_sf"/>
</dbReference>
<dbReference type="OrthoDB" id="6730379at2759"/>
<reference evidence="6 7" key="1">
    <citation type="submission" date="2014-06" db="EMBL/GenBank/DDBJ databases">
        <title>Evolutionary Origins and Diversification of the Mycorrhizal Mutualists.</title>
        <authorList>
            <consortium name="DOE Joint Genome Institute"/>
            <consortium name="Mycorrhizal Genomics Consortium"/>
            <person name="Kohler A."/>
            <person name="Kuo A."/>
            <person name="Nagy L.G."/>
            <person name="Floudas D."/>
            <person name="Copeland A."/>
            <person name="Barry K.W."/>
            <person name="Cichocki N."/>
            <person name="Veneault-Fourrey C."/>
            <person name="LaButti K."/>
            <person name="Lindquist E.A."/>
            <person name="Lipzen A."/>
            <person name="Lundell T."/>
            <person name="Morin E."/>
            <person name="Murat C."/>
            <person name="Riley R."/>
            <person name="Ohm R."/>
            <person name="Sun H."/>
            <person name="Tunlid A."/>
            <person name="Henrissat B."/>
            <person name="Grigoriev I.V."/>
            <person name="Hibbett D.S."/>
            <person name="Martin F."/>
        </authorList>
    </citation>
    <scope>NUCLEOTIDE SEQUENCE [LARGE SCALE GENOMIC DNA]</scope>
    <source>
        <strain evidence="6 7">SS14</strain>
    </source>
</reference>
<dbReference type="InterPro" id="IPR012677">
    <property type="entry name" value="Nucleotide-bd_a/b_plait_sf"/>
</dbReference>
<dbReference type="PANTHER" id="PTHR48034">
    <property type="entry name" value="TRANSFORMER-2 SEX-DETERMINING PROTEIN-RELATED"/>
    <property type="match status" value="1"/>
</dbReference>
<evidence type="ECO:0000313" key="7">
    <source>
        <dbReference type="Proteomes" id="UP000054279"/>
    </source>
</evidence>
<dbReference type="EMBL" id="KN837195">
    <property type="protein sequence ID" value="KIJ34869.1"/>
    <property type="molecule type" value="Genomic_DNA"/>
</dbReference>
<dbReference type="AlphaFoldDB" id="A0A0C9UJ25"/>
<dbReference type="InterPro" id="IPR000504">
    <property type="entry name" value="RRM_dom"/>
</dbReference>
<dbReference type="Proteomes" id="UP000054279">
    <property type="component" value="Unassembled WGS sequence"/>
</dbReference>
<evidence type="ECO:0000256" key="1">
    <source>
        <dbReference type="ARBA" id="ARBA00021141"/>
    </source>
</evidence>
<evidence type="ECO:0000259" key="5">
    <source>
        <dbReference type="PROSITE" id="PS50102"/>
    </source>
</evidence>
<feature type="region of interest" description="Disordered" evidence="4">
    <location>
        <begin position="171"/>
        <end position="294"/>
    </location>
</feature>
<evidence type="ECO:0000313" key="6">
    <source>
        <dbReference type="EMBL" id="KIJ34869.1"/>
    </source>
</evidence>
<dbReference type="SMART" id="SM00360">
    <property type="entry name" value="RRM"/>
    <property type="match status" value="1"/>
</dbReference>
<feature type="domain" description="RRM" evidence="5">
    <location>
        <begin position="41"/>
        <end position="122"/>
    </location>
</feature>
<gene>
    <name evidence="6" type="ORF">M422DRAFT_34945</name>
</gene>